<dbReference type="AlphaFoldDB" id="A0A5Q2MCI5"/>
<dbReference type="NCBIfam" id="NF010041">
    <property type="entry name" value="PRK13517.1-1"/>
    <property type="match status" value="1"/>
</dbReference>
<name>A0A5Q2MCI5_9ACTN</name>
<comment type="catalytic activity">
    <reaction evidence="4 5">
        <text>L-cysteine + L-glutamate + ATP = gamma-L-glutamyl-L-cysteine + ADP + phosphate + H(+)</text>
        <dbReference type="Rhea" id="RHEA:13285"/>
        <dbReference type="ChEBI" id="CHEBI:15378"/>
        <dbReference type="ChEBI" id="CHEBI:29985"/>
        <dbReference type="ChEBI" id="CHEBI:30616"/>
        <dbReference type="ChEBI" id="CHEBI:35235"/>
        <dbReference type="ChEBI" id="CHEBI:43474"/>
        <dbReference type="ChEBI" id="CHEBI:58173"/>
        <dbReference type="ChEBI" id="CHEBI:456216"/>
        <dbReference type="EC" id="6.3.2.2"/>
    </reaction>
</comment>
<evidence type="ECO:0000256" key="1">
    <source>
        <dbReference type="ARBA" id="ARBA00022598"/>
    </source>
</evidence>
<organism evidence="6 7">
    <name type="scientific">Aeromicrobium yanjiei</name>
    <dbReference type="NCBI Taxonomy" id="2662028"/>
    <lineage>
        <taxon>Bacteria</taxon>
        <taxon>Bacillati</taxon>
        <taxon>Actinomycetota</taxon>
        <taxon>Actinomycetes</taxon>
        <taxon>Propionibacteriales</taxon>
        <taxon>Nocardioidaceae</taxon>
        <taxon>Aeromicrobium</taxon>
    </lineage>
</organism>
<accession>A0A5Q2MCI5</accession>
<comment type="function">
    <text evidence="5">ATP-dependent carboxylate-amine ligase which exhibits weak glutamate--cysteine ligase activity.</text>
</comment>
<keyword evidence="7" id="KW-1185">Reference proteome</keyword>
<dbReference type="Gene3D" id="3.30.590.20">
    <property type="match status" value="1"/>
</dbReference>
<evidence type="ECO:0000313" key="6">
    <source>
        <dbReference type="EMBL" id="QGG40278.1"/>
    </source>
</evidence>
<dbReference type="GO" id="GO:0005524">
    <property type="term" value="F:ATP binding"/>
    <property type="evidence" value="ECO:0007669"/>
    <property type="project" value="UniProtKB-KW"/>
</dbReference>
<gene>
    <name evidence="6" type="ORF">GEV26_02215</name>
</gene>
<dbReference type="Proteomes" id="UP000392064">
    <property type="component" value="Chromosome"/>
</dbReference>
<evidence type="ECO:0000313" key="7">
    <source>
        <dbReference type="Proteomes" id="UP000392064"/>
    </source>
</evidence>
<keyword evidence="2 5" id="KW-0547">Nucleotide-binding</keyword>
<dbReference type="EC" id="6.3.2.2" evidence="5"/>
<dbReference type="InterPro" id="IPR014746">
    <property type="entry name" value="Gln_synth/guanido_kin_cat_dom"/>
</dbReference>
<dbReference type="GO" id="GO:0004357">
    <property type="term" value="F:glutamate-cysteine ligase activity"/>
    <property type="evidence" value="ECO:0007669"/>
    <property type="project" value="UniProtKB-EC"/>
</dbReference>
<dbReference type="Pfam" id="PF04107">
    <property type="entry name" value="GCS2"/>
    <property type="match status" value="1"/>
</dbReference>
<dbReference type="InterPro" id="IPR050141">
    <property type="entry name" value="GCL_type2/YbdK_subfam"/>
</dbReference>
<dbReference type="PANTHER" id="PTHR36510">
    <property type="entry name" value="GLUTAMATE--CYSTEINE LIGASE 2-RELATED"/>
    <property type="match status" value="1"/>
</dbReference>
<comment type="similarity">
    <text evidence="5">Belongs to the glutamate--cysteine ligase type 2 family. YbdK subfamily.</text>
</comment>
<reference evidence="6 7" key="1">
    <citation type="submission" date="2019-11" db="EMBL/GenBank/DDBJ databases">
        <authorList>
            <person name="Li J."/>
        </authorList>
    </citation>
    <scope>NUCLEOTIDE SEQUENCE [LARGE SCALE GENOMIC DNA]</scope>
    <source>
        <strain evidence="6 7">MF47</strain>
    </source>
</reference>
<dbReference type="NCBIfam" id="TIGR02050">
    <property type="entry name" value="gshA_cyan_rel"/>
    <property type="match status" value="1"/>
</dbReference>
<keyword evidence="3 5" id="KW-0067">ATP-binding</keyword>
<dbReference type="KEGG" id="aef:GEV26_02215"/>
<keyword evidence="1 5" id="KW-0436">Ligase</keyword>
<dbReference type="SUPFAM" id="SSF55931">
    <property type="entry name" value="Glutamine synthetase/guanido kinase"/>
    <property type="match status" value="1"/>
</dbReference>
<dbReference type="PANTHER" id="PTHR36510:SF1">
    <property type="entry name" value="GLUTAMATE--CYSTEINE LIGASE 2-RELATED"/>
    <property type="match status" value="1"/>
</dbReference>
<evidence type="ECO:0000256" key="2">
    <source>
        <dbReference type="ARBA" id="ARBA00022741"/>
    </source>
</evidence>
<protein>
    <recommendedName>
        <fullName evidence="5">Putative glutamate--cysteine ligase 2</fullName>
        <ecNumber evidence="5">6.3.2.2</ecNumber>
    </recommendedName>
    <alternativeName>
        <fullName evidence="5">Gamma-glutamylcysteine synthetase 2</fullName>
        <shortName evidence="5">GCS 2</shortName>
        <shortName evidence="5">Gamma-GCS 2</shortName>
    </alternativeName>
</protein>
<dbReference type="InterPro" id="IPR006336">
    <property type="entry name" value="GCS2"/>
</dbReference>
<sequence>MPIRTVPAVVLGTRGPFSRLSLDAIVQVPLSARLNRDRPQGCCSRPGRFAVPAQHRHDGAVTVRKVAVEEEMFLVDPGTRQLVASSHRAVEQAPGDEVEQELFLQQVETQSDPHHALGDVIADLKEARRGAAKAADGAGARLAAMPTPVMPDDEGRLTPKRRYEQMMARFGRVGREALACGMHVHVDIADDEEGVAVLDRIRPWLPLVQAVSTGSPFDLGIDTSYASWRAEIWDSWPSAGPVEPFGDAAGYEKAVEAIVASGAALDHGMLYFDARLARDYPTVEIRVADICTDLADTALVAALSRGLVETCAEAWHARTPLTPWRVDLLRAARWQARRHGVSASLLHPLDGALVPAADALGALVDAIGPALERAGDRELVEDGIARVLAEGTGADRQRAAAGPDLDLRAVVDDVLESTAASHRD</sequence>
<evidence type="ECO:0000256" key="5">
    <source>
        <dbReference type="HAMAP-Rule" id="MF_01609"/>
    </source>
</evidence>
<evidence type="ECO:0000256" key="4">
    <source>
        <dbReference type="ARBA" id="ARBA00048819"/>
    </source>
</evidence>
<dbReference type="GO" id="GO:0042398">
    <property type="term" value="P:modified amino acid biosynthetic process"/>
    <property type="evidence" value="ECO:0007669"/>
    <property type="project" value="InterPro"/>
</dbReference>
<dbReference type="InterPro" id="IPR011793">
    <property type="entry name" value="YbdK"/>
</dbReference>
<dbReference type="HAMAP" id="MF_01609">
    <property type="entry name" value="Glu_cys_ligase_2"/>
    <property type="match status" value="1"/>
</dbReference>
<evidence type="ECO:0000256" key="3">
    <source>
        <dbReference type="ARBA" id="ARBA00022840"/>
    </source>
</evidence>
<proteinExistence type="inferred from homology"/>
<dbReference type="EMBL" id="CP045737">
    <property type="protein sequence ID" value="QGG40278.1"/>
    <property type="molecule type" value="Genomic_DNA"/>
</dbReference>